<organism evidence="1 2">
    <name type="scientific">Meganyctiphanes norvegica</name>
    <name type="common">Northern krill</name>
    <name type="synonym">Thysanopoda norvegica</name>
    <dbReference type="NCBI Taxonomy" id="48144"/>
    <lineage>
        <taxon>Eukaryota</taxon>
        <taxon>Metazoa</taxon>
        <taxon>Ecdysozoa</taxon>
        <taxon>Arthropoda</taxon>
        <taxon>Crustacea</taxon>
        <taxon>Multicrustacea</taxon>
        <taxon>Malacostraca</taxon>
        <taxon>Eumalacostraca</taxon>
        <taxon>Eucarida</taxon>
        <taxon>Euphausiacea</taxon>
        <taxon>Euphausiidae</taxon>
        <taxon>Meganyctiphanes</taxon>
    </lineage>
</organism>
<dbReference type="EMBL" id="CAXKWB010090536">
    <property type="protein sequence ID" value="CAL4214930.1"/>
    <property type="molecule type" value="Genomic_DNA"/>
</dbReference>
<keyword evidence="2" id="KW-1185">Reference proteome</keyword>
<name>A0AAV2SQD4_MEGNR</name>
<comment type="caution">
    <text evidence="1">The sequence shown here is derived from an EMBL/GenBank/DDBJ whole genome shotgun (WGS) entry which is preliminary data.</text>
</comment>
<sequence length="170" mass="20099">MVGWVLRTFSTREKDPMLTICNSQIWPILDYCSPLWSPGPWNYKEIDLLEKTLRSFTRHIKGMKELDYGQWLKALNLYSIQRRHERYKVIYAYKIEEGLVQNISKDNGLIFTYHGRHGCRCEIPKFPLYNNRAGKARDNSFALTACNLWNALPRHIRNISGKNIEFFRGI</sequence>
<accession>A0AAV2SQD4</accession>
<dbReference type="AlphaFoldDB" id="A0AAV2SQD4"/>
<dbReference type="Proteomes" id="UP001497623">
    <property type="component" value="Unassembled WGS sequence"/>
</dbReference>
<evidence type="ECO:0000313" key="1">
    <source>
        <dbReference type="EMBL" id="CAL4214930.1"/>
    </source>
</evidence>
<proteinExistence type="predicted"/>
<reference evidence="1 2" key="1">
    <citation type="submission" date="2024-05" db="EMBL/GenBank/DDBJ databases">
        <authorList>
            <person name="Wallberg A."/>
        </authorList>
    </citation>
    <scope>NUCLEOTIDE SEQUENCE [LARGE SCALE GENOMIC DNA]</scope>
</reference>
<evidence type="ECO:0000313" key="2">
    <source>
        <dbReference type="Proteomes" id="UP001497623"/>
    </source>
</evidence>
<gene>
    <name evidence="1" type="ORF">MNOR_LOCUS38674</name>
</gene>
<protein>
    <submittedName>
        <fullName evidence="1">Uncharacterized protein</fullName>
    </submittedName>
</protein>